<dbReference type="PANTHER" id="PTHR30023:SF0">
    <property type="entry name" value="PENICILLIN-SENSITIVE CARBOXYPEPTIDASE A"/>
    <property type="match status" value="1"/>
</dbReference>
<evidence type="ECO:0000313" key="3">
    <source>
        <dbReference type="EMBL" id="SVC07042.1"/>
    </source>
</evidence>
<gene>
    <name evidence="3" type="ORF">METZ01_LOCUS259896</name>
</gene>
<dbReference type="AlphaFoldDB" id="A0A382J6K5"/>
<evidence type="ECO:0000256" key="2">
    <source>
        <dbReference type="ARBA" id="ARBA00022801"/>
    </source>
</evidence>
<dbReference type="GO" id="GO:0006508">
    <property type="term" value="P:proteolysis"/>
    <property type="evidence" value="ECO:0007669"/>
    <property type="project" value="InterPro"/>
</dbReference>
<reference evidence="3" key="1">
    <citation type="submission" date="2018-05" db="EMBL/GenBank/DDBJ databases">
        <authorList>
            <person name="Lanie J.A."/>
            <person name="Ng W.-L."/>
            <person name="Kazmierczak K.M."/>
            <person name="Andrzejewski T.M."/>
            <person name="Davidsen T.M."/>
            <person name="Wayne K.J."/>
            <person name="Tettelin H."/>
            <person name="Glass J.I."/>
            <person name="Rusch D."/>
            <person name="Podicherti R."/>
            <person name="Tsui H.-C.T."/>
            <person name="Winkler M.E."/>
        </authorList>
    </citation>
    <scope>NUCLEOTIDE SEQUENCE</scope>
</reference>
<dbReference type="PRINTS" id="PR00922">
    <property type="entry name" value="DADACBPTASE3"/>
</dbReference>
<dbReference type="GO" id="GO:0004185">
    <property type="term" value="F:serine-type carboxypeptidase activity"/>
    <property type="evidence" value="ECO:0007669"/>
    <property type="project" value="InterPro"/>
</dbReference>
<keyword evidence="2" id="KW-0378">Hydrolase</keyword>
<dbReference type="PANTHER" id="PTHR30023">
    <property type="entry name" value="D-ALANYL-D-ALANINE CARBOXYPEPTIDASE"/>
    <property type="match status" value="1"/>
</dbReference>
<dbReference type="EMBL" id="UINC01071829">
    <property type="protein sequence ID" value="SVC07042.1"/>
    <property type="molecule type" value="Genomic_DNA"/>
</dbReference>
<evidence type="ECO:0000256" key="1">
    <source>
        <dbReference type="ARBA" id="ARBA00006096"/>
    </source>
</evidence>
<comment type="similarity">
    <text evidence="1">Belongs to the peptidase S13 family.</text>
</comment>
<name>A0A382J6K5_9ZZZZ</name>
<dbReference type="NCBIfam" id="TIGR00666">
    <property type="entry name" value="PBP4"/>
    <property type="match status" value="1"/>
</dbReference>
<dbReference type="SUPFAM" id="SSF56601">
    <property type="entry name" value="beta-lactamase/transpeptidase-like"/>
    <property type="match status" value="1"/>
</dbReference>
<dbReference type="Gene3D" id="3.40.710.10">
    <property type="entry name" value="DD-peptidase/beta-lactamase superfamily"/>
    <property type="match status" value="1"/>
</dbReference>
<dbReference type="Pfam" id="PF02113">
    <property type="entry name" value="Peptidase_S13"/>
    <property type="match status" value="1"/>
</dbReference>
<accession>A0A382J6K5</accession>
<evidence type="ECO:0008006" key="4">
    <source>
        <dbReference type="Google" id="ProtNLM"/>
    </source>
</evidence>
<proteinExistence type="inferred from homology"/>
<dbReference type="GO" id="GO:0000270">
    <property type="term" value="P:peptidoglycan metabolic process"/>
    <property type="evidence" value="ECO:0007669"/>
    <property type="project" value="TreeGrafter"/>
</dbReference>
<dbReference type="InterPro" id="IPR000667">
    <property type="entry name" value="Peptidase_S13"/>
</dbReference>
<protein>
    <recommendedName>
        <fullName evidence="4">D-alanyl-D-alanine carboxypeptidase/D-alanyl-D-alanine-endopeptidase</fullName>
    </recommendedName>
</protein>
<dbReference type="Gene3D" id="3.50.80.20">
    <property type="entry name" value="D-Ala-D-Ala carboxypeptidase C, peptidase S13"/>
    <property type="match status" value="1"/>
</dbReference>
<dbReference type="InterPro" id="IPR012338">
    <property type="entry name" value="Beta-lactam/transpept-like"/>
</dbReference>
<feature type="non-terminal residue" evidence="3">
    <location>
        <position position="291"/>
    </location>
</feature>
<sequence>MTVGPTVPALPTSAITDLRQDLSGLLDTPSMGRAQWSVLVVSLDRGDTLFSRDANRPLTPASNMKIVTTAVALHFLGPRFRYQTFVFADGPVVDGRLQGDLILYGTGDPGNSDRFFRGRPGVFEQLVSQVAEEGITHIDGAVVGDATYFSGPDLGPEWDPLDLNESFAAGASSLSFNENVITLQIIPAERLGSPPRVETIPGNFSLPMDNVAETVSRRPRPRLWLDRVTPTALIRMDGEIRQGGPNIWRRLTVPDPALFAAHAFRQALDSEGIAVSKADSAIHLSKFSRIT</sequence>
<organism evidence="3">
    <name type="scientific">marine metagenome</name>
    <dbReference type="NCBI Taxonomy" id="408172"/>
    <lineage>
        <taxon>unclassified sequences</taxon>
        <taxon>metagenomes</taxon>
        <taxon>ecological metagenomes</taxon>
    </lineage>
</organism>